<dbReference type="AlphaFoldDB" id="A0A1V0RRA9"/>
<proteinExistence type="predicted"/>
<dbReference type="RefSeq" id="WP_081507694.1">
    <property type="nucleotide sequence ID" value="NZ_CP020474.1"/>
</dbReference>
<dbReference type="Proteomes" id="UP000192273">
    <property type="component" value="Chromosome"/>
</dbReference>
<feature type="transmembrane region" description="Helical" evidence="1">
    <location>
        <begin position="228"/>
        <end position="247"/>
    </location>
</feature>
<accession>A0A1V0RRA9</accession>
<feature type="transmembrane region" description="Helical" evidence="1">
    <location>
        <begin position="467"/>
        <end position="487"/>
    </location>
</feature>
<keyword evidence="1" id="KW-1133">Transmembrane helix</keyword>
<feature type="transmembrane region" description="Helical" evidence="1">
    <location>
        <begin position="179"/>
        <end position="208"/>
    </location>
</feature>
<feature type="transmembrane region" description="Helical" evidence="1">
    <location>
        <begin position="104"/>
        <end position="121"/>
    </location>
</feature>
<sequence length="745" mass="80616">MIRPDPFPQGGYSLAAVFVATAWLVFCWPWLGGGQIIPHDAKNHFYPMVRFLALAWHSGESPLWSPYHFGGFPMVADPQSVIFTPSFWPAVLAGPAPSMRLVDAIHLLHLLVMGLAILGFARLRGWRVEAGAAAAICFMLSGALTVRLEHLLMTVSMMWLAVCLWRLEAVLTHGGIWRGIAFGVALGLMLIDRNHVAYLAAWFLGFYWLSRSWPGSGQTVPLRHQTPVILGGITALCLAAIPILLLLQLAEISNRPSFDYEGASLQSLHPAALATLFMVDIFGPLDRAGAYWGPASHAWGGQFFVHRGMLHGYVGALALVLILWHGIGAGRLWRRETLVFTLLAILFLIYALGHYTPVFEWLYDTVPGIDLFRRPADALFLFGASAALLTGALMNDMLRAPSRLSTVGSLAVLVLTISGAVFVGLLGAKQGHLADLGLPAARALAYSAILLALLIMAVRVRGPLQRFLLAAILLISAADLITAHSNIRLNASLPQFYDQLETPAAYDHIARLAALSKATDPSGAPWRVETIGLGASSQNIGQAAGIEALLGYNPIRLRAFDSLIAPKHQNNASANRRFGTAMTSYDSVMADQLGLRYIMTGKPVEKIDRTLPQDALQEVAVIPYLDQNFHLYENRNAKPRAVLLPATDAGATPGPQPRINRYTNVVVEVSAKCTSPCRLVLHDFAYPGWTATANGVPVPLVIQDGLFRAVDLSVGQNEVTFTFSPLALENLQAALIGVLGGDGTP</sequence>
<organism evidence="2 3">
    <name type="scientific">Roseovarius mucosus</name>
    <dbReference type="NCBI Taxonomy" id="215743"/>
    <lineage>
        <taxon>Bacteria</taxon>
        <taxon>Pseudomonadati</taxon>
        <taxon>Pseudomonadota</taxon>
        <taxon>Alphaproteobacteria</taxon>
        <taxon>Rhodobacterales</taxon>
        <taxon>Roseobacteraceae</taxon>
        <taxon>Roseovarius</taxon>
    </lineage>
</organism>
<keyword evidence="1" id="KW-0812">Transmembrane</keyword>
<protein>
    <submittedName>
        <fullName evidence="2">Bacterial membrane protein YfhO</fullName>
    </submittedName>
</protein>
<evidence type="ECO:0000256" key="1">
    <source>
        <dbReference type="SAM" id="Phobius"/>
    </source>
</evidence>
<name>A0A1V0RRA9_9RHOB</name>
<dbReference type="PANTHER" id="PTHR38454:SF1">
    <property type="entry name" value="INTEGRAL MEMBRANE PROTEIN"/>
    <property type="match status" value="1"/>
</dbReference>
<dbReference type="PANTHER" id="PTHR38454">
    <property type="entry name" value="INTEGRAL MEMBRANE PROTEIN-RELATED"/>
    <property type="match status" value="1"/>
</dbReference>
<feature type="transmembrane region" description="Helical" evidence="1">
    <location>
        <begin position="128"/>
        <end position="144"/>
    </location>
</feature>
<evidence type="ECO:0000313" key="3">
    <source>
        <dbReference type="Proteomes" id="UP000192273"/>
    </source>
</evidence>
<dbReference type="EMBL" id="CP020474">
    <property type="protein sequence ID" value="ARE84308.1"/>
    <property type="molecule type" value="Genomic_DNA"/>
</dbReference>
<feature type="transmembrane region" description="Helical" evidence="1">
    <location>
        <begin position="440"/>
        <end position="460"/>
    </location>
</feature>
<keyword evidence="1" id="KW-0472">Membrane</keyword>
<gene>
    <name evidence="2" type="ORF">ROSMUCSMR3_02841</name>
</gene>
<feature type="transmembrane region" description="Helical" evidence="1">
    <location>
        <begin position="12"/>
        <end position="31"/>
    </location>
</feature>
<dbReference type="OrthoDB" id="9772884at2"/>
<feature type="transmembrane region" description="Helical" evidence="1">
    <location>
        <begin position="305"/>
        <end position="326"/>
    </location>
</feature>
<feature type="transmembrane region" description="Helical" evidence="1">
    <location>
        <begin position="338"/>
        <end position="358"/>
    </location>
</feature>
<dbReference type="InterPro" id="IPR018580">
    <property type="entry name" value="Uncharacterised_YfhO"/>
</dbReference>
<reference evidence="2 3" key="1">
    <citation type="submission" date="2017-03" db="EMBL/GenBank/DDBJ databases">
        <title>Genome Sequence of Roseovarius mucosus strain SMR3 Isolated from a culture of the Diatom Skeletonema marinoi.</title>
        <authorList>
            <person name="Topel M."/>
            <person name="Pinder M."/>
            <person name="Johansson O.N."/>
            <person name="Kourtchenko O."/>
            <person name="Godhe A."/>
            <person name="Clarke A.K."/>
        </authorList>
    </citation>
    <scope>NUCLEOTIDE SEQUENCE [LARGE SCALE GENOMIC DNA]</scope>
    <source>
        <strain evidence="2 3">SMR3</strain>
    </source>
</reference>
<feature type="transmembrane region" description="Helical" evidence="1">
    <location>
        <begin position="407"/>
        <end position="428"/>
    </location>
</feature>
<dbReference type="KEGG" id="rmm:ROSMUCSMR3_02841"/>
<evidence type="ECO:0000313" key="2">
    <source>
        <dbReference type="EMBL" id="ARE84308.1"/>
    </source>
</evidence>
<feature type="transmembrane region" description="Helical" evidence="1">
    <location>
        <begin position="378"/>
        <end position="395"/>
    </location>
</feature>
<keyword evidence="3" id="KW-1185">Reference proteome</keyword>